<evidence type="ECO:0000313" key="4">
    <source>
        <dbReference type="Proteomes" id="UP000474718"/>
    </source>
</evidence>
<accession>A0AAQ1MAV2</accession>
<reference evidence="3" key="1">
    <citation type="submission" date="2016-11" db="EMBL/GenBank/DDBJ databases">
        <authorList>
            <person name="Jaros S."/>
            <person name="Januszkiewicz K."/>
            <person name="Wedrychowicz H."/>
        </authorList>
    </citation>
    <scope>NUCLEOTIDE SEQUENCE [LARGE SCALE GENOMIC DNA]</scope>
    <source>
        <strain evidence="3">DSM 4029</strain>
    </source>
</reference>
<dbReference type="InterPro" id="IPR043740">
    <property type="entry name" value="DUF5685"/>
</dbReference>
<evidence type="ECO:0000313" key="3">
    <source>
        <dbReference type="Proteomes" id="UP000184089"/>
    </source>
</evidence>
<dbReference type="RefSeq" id="WP_021658554.1">
    <property type="nucleotide sequence ID" value="NZ_FQVY01000001.1"/>
</dbReference>
<keyword evidence="4" id="KW-1185">Reference proteome</keyword>
<reference evidence="1 4" key="3">
    <citation type="journal article" date="2019" name="Nat. Med.">
        <title>A library of human gut bacterial isolates paired with longitudinal multiomics data enables mechanistic microbiome research.</title>
        <authorList>
            <person name="Poyet M."/>
            <person name="Groussin M."/>
            <person name="Gibbons S.M."/>
            <person name="Avila-Pacheco J."/>
            <person name="Jiang X."/>
            <person name="Kearney S.M."/>
            <person name="Perrotta A.R."/>
            <person name="Berdy B."/>
            <person name="Zhao S."/>
            <person name="Lieberman T.D."/>
            <person name="Swanson P.K."/>
            <person name="Smith M."/>
            <person name="Roesemann S."/>
            <person name="Alexander J.E."/>
            <person name="Rich S.A."/>
            <person name="Livny J."/>
            <person name="Vlamakis H."/>
            <person name="Clish C."/>
            <person name="Bullock K."/>
            <person name="Deik A."/>
            <person name="Scott J."/>
            <person name="Pierce K.A."/>
            <person name="Xavier R.J."/>
            <person name="Alm E.J."/>
        </authorList>
    </citation>
    <scope>NUCLEOTIDE SEQUENCE [LARGE SCALE GENOMIC DNA]</scope>
    <source>
        <strain evidence="1 4">BIOML-A2</strain>
    </source>
</reference>
<evidence type="ECO:0000313" key="1">
    <source>
        <dbReference type="EMBL" id="MZL70181.1"/>
    </source>
</evidence>
<dbReference type="EMBL" id="WWVX01000007">
    <property type="protein sequence ID" value="MZL70181.1"/>
    <property type="molecule type" value="Genomic_DNA"/>
</dbReference>
<sequence>MFGYVKPFQPYLRVCELDTYKSLYCGLCRQLGASFGPFSRLTLSYDFVFLALLFTGLSEEGPQYGRCRCMANPLKKKACCLENEGLRFSAGCAMIMAYYKAKDNLHDHGFKDRVLSALSYPFLARARKKAARQYGEIDAIMAKAMAAQRRIEEEGCDSIDRAADPSGTFLRQVFEQVARTDGQRRILSRMGYLLGRWIYMMDAFDDLESDLKRGNYNPLIGRYGLRGGEDYNRAAIGQDIVEMLNFTISEFSAGYQLLELYHYKPILDNIVFLGFKNTQANVFTKYKGDA</sequence>
<name>A0AAQ1MAV2_9FIRM</name>
<proteinExistence type="predicted"/>
<comment type="caution">
    <text evidence="2">The sequence shown here is derived from an EMBL/GenBank/DDBJ whole genome shotgun (WGS) entry which is preliminary data.</text>
</comment>
<evidence type="ECO:0000313" key="2">
    <source>
        <dbReference type="EMBL" id="SHF63867.1"/>
    </source>
</evidence>
<dbReference type="Proteomes" id="UP000474718">
    <property type="component" value="Unassembled WGS sequence"/>
</dbReference>
<dbReference type="Pfam" id="PF18937">
    <property type="entry name" value="DUF5685"/>
    <property type="match status" value="1"/>
</dbReference>
<protein>
    <submittedName>
        <fullName evidence="2">Uncharacterized protein</fullName>
    </submittedName>
</protein>
<gene>
    <name evidence="1" type="ORF">GT747_10490</name>
    <name evidence="2" type="ORF">SAMN05444424_0152</name>
</gene>
<reference evidence="2" key="2">
    <citation type="submission" date="2016-11" db="EMBL/GenBank/DDBJ databases">
        <authorList>
            <person name="Varghese N."/>
            <person name="Submissions S."/>
        </authorList>
    </citation>
    <scope>NUCLEOTIDE SEQUENCE</scope>
    <source>
        <strain evidence="2">DSM 4029</strain>
    </source>
</reference>
<dbReference type="Proteomes" id="UP000184089">
    <property type="component" value="Unassembled WGS sequence"/>
</dbReference>
<organism evidence="2 3">
    <name type="scientific">Bittarella massiliensis</name>
    <name type="common">ex Durand et al. 2017</name>
    <dbReference type="NCBI Taxonomy" id="1720313"/>
    <lineage>
        <taxon>Bacteria</taxon>
        <taxon>Bacillati</taxon>
        <taxon>Bacillota</taxon>
        <taxon>Clostridia</taxon>
        <taxon>Eubacteriales</taxon>
        <taxon>Oscillospiraceae</taxon>
        <taxon>Bittarella (ex Durand et al. 2017)</taxon>
    </lineage>
</organism>
<dbReference type="AlphaFoldDB" id="A0AAQ1MAV2"/>
<dbReference type="EMBL" id="FQVY01000001">
    <property type="protein sequence ID" value="SHF63867.1"/>
    <property type="molecule type" value="Genomic_DNA"/>
</dbReference>